<feature type="transmembrane region" description="Helical" evidence="7">
    <location>
        <begin position="230"/>
        <end position="248"/>
    </location>
</feature>
<feature type="transmembrane region" description="Helical" evidence="7">
    <location>
        <begin position="114"/>
        <end position="135"/>
    </location>
</feature>
<dbReference type="PANTHER" id="PTHR23513:SF11">
    <property type="entry name" value="STAPHYLOFERRIN A TRANSPORTER"/>
    <property type="match status" value="1"/>
</dbReference>
<keyword evidence="6 7" id="KW-0472">Membrane</keyword>
<evidence type="ECO:0000259" key="8">
    <source>
        <dbReference type="PROSITE" id="PS50850"/>
    </source>
</evidence>
<comment type="caution">
    <text evidence="9">The sequence shown here is derived from an EMBL/GenBank/DDBJ whole genome shotgun (WGS) entry which is preliminary data.</text>
</comment>
<evidence type="ECO:0000256" key="2">
    <source>
        <dbReference type="ARBA" id="ARBA00022448"/>
    </source>
</evidence>
<evidence type="ECO:0000256" key="4">
    <source>
        <dbReference type="ARBA" id="ARBA00022692"/>
    </source>
</evidence>
<feature type="transmembrane region" description="Helical" evidence="7">
    <location>
        <begin position="283"/>
        <end position="306"/>
    </location>
</feature>
<feature type="transmembrane region" description="Helical" evidence="7">
    <location>
        <begin position="346"/>
        <end position="368"/>
    </location>
</feature>
<dbReference type="PROSITE" id="PS50850">
    <property type="entry name" value="MFS"/>
    <property type="match status" value="2"/>
</dbReference>
<reference evidence="9" key="1">
    <citation type="journal article" date="2014" name="Int. J. Syst. Evol. Microbiol.">
        <title>Complete genome sequence of Corynebacterium casei LMG S-19264T (=DSM 44701T), isolated from a smear-ripened cheese.</title>
        <authorList>
            <consortium name="US DOE Joint Genome Institute (JGI-PGF)"/>
            <person name="Walter F."/>
            <person name="Albersmeier A."/>
            <person name="Kalinowski J."/>
            <person name="Ruckert C."/>
        </authorList>
    </citation>
    <scope>NUCLEOTIDE SEQUENCE</scope>
    <source>
        <strain evidence="9">CCM 8711</strain>
    </source>
</reference>
<keyword evidence="4 7" id="KW-0812">Transmembrane</keyword>
<dbReference type="PANTHER" id="PTHR23513">
    <property type="entry name" value="INTEGRAL MEMBRANE EFFLUX PROTEIN-RELATED"/>
    <property type="match status" value="1"/>
</dbReference>
<accession>A0A917N1P7</accession>
<dbReference type="AlphaFoldDB" id="A0A917N1P7"/>
<proteinExistence type="predicted"/>
<name>A0A917N1P7_9SPHI</name>
<keyword evidence="10" id="KW-1185">Reference proteome</keyword>
<feature type="transmembrane region" description="Helical" evidence="7">
    <location>
        <begin position="17"/>
        <end position="38"/>
    </location>
</feature>
<feature type="transmembrane region" description="Helical" evidence="7">
    <location>
        <begin position="196"/>
        <end position="218"/>
    </location>
</feature>
<dbReference type="Pfam" id="PF05977">
    <property type="entry name" value="MFS_3"/>
    <property type="match status" value="1"/>
</dbReference>
<keyword evidence="3" id="KW-1003">Cell membrane</keyword>
<dbReference type="GO" id="GO:0005886">
    <property type="term" value="C:plasma membrane"/>
    <property type="evidence" value="ECO:0007669"/>
    <property type="project" value="UniProtKB-SubCell"/>
</dbReference>
<keyword evidence="5 7" id="KW-1133">Transmembrane helix</keyword>
<dbReference type="EMBL" id="BMDO01000006">
    <property type="protein sequence ID" value="GGI51140.1"/>
    <property type="molecule type" value="Genomic_DNA"/>
</dbReference>
<keyword evidence="2" id="KW-0813">Transport</keyword>
<organism evidence="9 10">
    <name type="scientific">Mucilaginibacter galii</name>
    <dbReference type="NCBI Taxonomy" id="2005073"/>
    <lineage>
        <taxon>Bacteria</taxon>
        <taxon>Pseudomonadati</taxon>
        <taxon>Bacteroidota</taxon>
        <taxon>Sphingobacteriia</taxon>
        <taxon>Sphingobacteriales</taxon>
        <taxon>Sphingobacteriaceae</taxon>
        <taxon>Mucilaginibacter</taxon>
    </lineage>
</organism>
<gene>
    <name evidence="9" type="ORF">GCM10011425_23520</name>
</gene>
<protein>
    <submittedName>
        <fullName evidence="9">MFS transporter</fullName>
    </submittedName>
</protein>
<dbReference type="InterPro" id="IPR036259">
    <property type="entry name" value="MFS_trans_sf"/>
</dbReference>
<feature type="transmembrane region" description="Helical" evidence="7">
    <location>
        <begin position="76"/>
        <end position="93"/>
    </location>
</feature>
<dbReference type="Proteomes" id="UP000662074">
    <property type="component" value="Unassembled WGS sequence"/>
</dbReference>
<feature type="transmembrane region" description="Helical" evidence="7">
    <location>
        <begin position="260"/>
        <end position="277"/>
    </location>
</feature>
<dbReference type="GO" id="GO:0022857">
    <property type="term" value="F:transmembrane transporter activity"/>
    <property type="evidence" value="ECO:0007669"/>
    <property type="project" value="InterPro"/>
</dbReference>
<evidence type="ECO:0000256" key="7">
    <source>
        <dbReference type="SAM" id="Phobius"/>
    </source>
</evidence>
<dbReference type="InterPro" id="IPR010290">
    <property type="entry name" value="TM_effector"/>
</dbReference>
<evidence type="ECO:0000256" key="6">
    <source>
        <dbReference type="ARBA" id="ARBA00023136"/>
    </source>
</evidence>
<evidence type="ECO:0000256" key="1">
    <source>
        <dbReference type="ARBA" id="ARBA00004651"/>
    </source>
</evidence>
<evidence type="ECO:0000313" key="10">
    <source>
        <dbReference type="Proteomes" id="UP000662074"/>
    </source>
</evidence>
<dbReference type="SUPFAM" id="SSF103473">
    <property type="entry name" value="MFS general substrate transporter"/>
    <property type="match status" value="1"/>
</dbReference>
<feature type="domain" description="Major facilitator superfamily (MFS) profile" evidence="8">
    <location>
        <begin position="191"/>
        <end position="390"/>
    </location>
</feature>
<evidence type="ECO:0000256" key="5">
    <source>
        <dbReference type="ARBA" id="ARBA00022989"/>
    </source>
</evidence>
<dbReference type="Gene3D" id="1.20.1250.20">
    <property type="entry name" value="MFS general substrate transporter like domains"/>
    <property type="match status" value="2"/>
</dbReference>
<evidence type="ECO:0000313" key="9">
    <source>
        <dbReference type="EMBL" id="GGI51140.1"/>
    </source>
</evidence>
<feature type="transmembrane region" description="Helical" evidence="7">
    <location>
        <begin position="318"/>
        <end position="340"/>
    </location>
</feature>
<sequence length="390" mass="42210">MERIAINWLVYSTTHSALMLGVVNFAGQIPTLLLSPYGGTISDRHNRYKILLTTQIAAMIQASVMATLVILHIYSMPAIICLSIVLGVINAFDTPSRQSLMIKLVEDKNDLQNAIALNSSMVNLARMVGPAVAGILLTTVGTSICFLLNALSFIAVITSLLFMKLPSMEVKKVTVSVWAGLKQGYNYLKQAHDIKLMILLMACTSFFVMPYSTLMPVFAKDIFHGDAGTYSMLNSVSGLGSLIGAIYMATLKNTGNIKRIVVFACAMFSAGLGIFAWCNNIWLALLFIMPAGAGAMMQIAATNTFVQTTVSDEMRGRVISYYVMAFMGMQPLGSFLVGLGGHYASVRVILCIQGVAGLLTAIVFGMLFKKSAARELQHEKDLPLTGIEAQ</sequence>
<feature type="transmembrane region" description="Helical" evidence="7">
    <location>
        <begin position="141"/>
        <end position="162"/>
    </location>
</feature>
<evidence type="ECO:0000256" key="3">
    <source>
        <dbReference type="ARBA" id="ARBA00022475"/>
    </source>
</evidence>
<comment type="subcellular location">
    <subcellularLocation>
        <location evidence="1">Cell membrane</location>
        <topology evidence="1">Multi-pass membrane protein</topology>
    </subcellularLocation>
</comment>
<reference evidence="9" key="2">
    <citation type="submission" date="2020-09" db="EMBL/GenBank/DDBJ databases">
        <authorList>
            <person name="Sun Q."/>
            <person name="Sedlacek I."/>
        </authorList>
    </citation>
    <scope>NUCLEOTIDE SEQUENCE</scope>
    <source>
        <strain evidence="9">CCM 8711</strain>
    </source>
</reference>
<feature type="domain" description="Major facilitator superfamily (MFS) profile" evidence="8">
    <location>
        <begin position="1"/>
        <end position="167"/>
    </location>
</feature>
<dbReference type="InterPro" id="IPR020846">
    <property type="entry name" value="MFS_dom"/>
</dbReference>
<dbReference type="CDD" id="cd06173">
    <property type="entry name" value="MFS_MefA_like"/>
    <property type="match status" value="1"/>
</dbReference>